<reference evidence="3" key="1">
    <citation type="submission" date="2023-03" db="EMBL/GenBank/DDBJ databases">
        <title>Massive genome expansion in bonnet fungi (Mycena s.s.) driven by repeated elements and novel gene families across ecological guilds.</title>
        <authorList>
            <consortium name="Lawrence Berkeley National Laboratory"/>
            <person name="Harder C.B."/>
            <person name="Miyauchi S."/>
            <person name="Viragh M."/>
            <person name="Kuo A."/>
            <person name="Thoen E."/>
            <person name="Andreopoulos B."/>
            <person name="Lu D."/>
            <person name="Skrede I."/>
            <person name="Drula E."/>
            <person name="Henrissat B."/>
            <person name="Morin E."/>
            <person name="Kohler A."/>
            <person name="Barry K."/>
            <person name="LaButti K."/>
            <person name="Morin E."/>
            <person name="Salamov A."/>
            <person name="Lipzen A."/>
            <person name="Mereny Z."/>
            <person name="Hegedus B."/>
            <person name="Baldrian P."/>
            <person name="Stursova M."/>
            <person name="Weitz H."/>
            <person name="Taylor A."/>
            <person name="Grigoriev I.V."/>
            <person name="Nagy L.G."/>
            <person name="Martin F."/>
            <person name="Kauserud H."/>
        </authorList>
    </citation>
    <scope>NUCLEOTIDE SEQUENCE</scope>
    <source>
        <strain evidence="3">CBHHK182m</strain>
    </source>
</reference>
<gene>
    <name evidence="3" type="ORF">B0H16DRAFT_1418303</name>
</gene>
<evidence type="ECO:0000256" key="1">
    <source>
        <dbReference type="SAM" id="MobiDB-lite"/>
    </source>
</evidence>
<dbReference type="InterPro" id="IPR046522">
    <property type="entry name" value="DUF6699"/>
</dbReference>
<evidence type="ECO:0000259" key="2">
    <source>
        <dbReference type="Pfam" id="PF20415"/>
    </source>
</evidence>
<organism evidence="3 4">
    <name type="scientific">Mycena metata</name>
    <dbReference type="NCBI Taxonomy" id="1033252"/>
    <lineage>
        <taxon>Eukaryota</taxon>
        <taxon>Fungi</taxon>
        <taxon>Dikarya</taxon>
        <taxon>Basidiomycota</taxon>
        <taxon>Agaricomycotina</taxon>
        <taxon>Agaricomycetes</taxon>
        <taxon>Agaricomycetidae</taxon>
        <taxon>Agaricales</taxon>
        <taxon>Marasmiineae</taxon>
        <taxon>Mycenaceae</taxon>
        <taxon>Mycena</taxon>
    </lineage>
</organism>
<feature type="domain" description="DUF6699" evidence="2">
    <location>
        <begin position="349"/>
        <end position="465"/>
    </location>
</feature>
<sequence length="477" mass="53285">MAANAWRRQSDPRFNRYVPYQTPPPQFGGLPPAQAGLFQTWNSPYPSDPRYGYQWGTTSPGYANWGDVDIESEDEDEWPRPIRNQGRNRSPFLRPTGYAPGFGPPGIPPPGFGPPGGTPYALDGGAQLPGYNDPRYAAQWAPAYGSGALAPYGPEALVSQGLFPPGPLDVLPPTDGYNQQWGNTPGWANTAIAPPATWGNPPSWANTPAMTTMAPLAPPTPSWANPMTTMAPLAPPTPSWANTPMTPQFSPMQVPPDLHPLLFSKKASYDGEYVSSRPPDWRYDYVPPRRFPLISRLKRVGSEKIKINLEHCHLTPFLLMPHSKTPVVSFDLRCDEPLDPLNLELLTTSGRPFNETDLTQLATTRPVRRLRFYHPRLPWYLDVLPSQPNGVLVGDVLQQLHEKLHTPIRPQDFHNTVLNSTDRELITSAYRNRCDDRIDIMQQGVRRVDFMGSDVVLQGFMEGKDGMWLMKTTRFNP</sequence>
<evidence type="ECO:0000313" key="4">
    <source>
        <dbReference type="Proteomes" id="UP001215598"/>
    </source>
</evidence>
<dbReference type="AlphaFoldDB" id="A0AAD7J246"/>
<dbReference type="Pfam" id="PF20415">
    <property type="entry name" value="DUF6699"/>
    <property type="match status" value="1"/>
</dbReference>
<evidence type="ECO:0000313" key="3">
    <source>
        <dbReference type="EMBL" id="KAJ7754561.1"/>
    </source>
</evidence>
<comment type="caution">
    <text evidence="3">The sequence shown here is derived from an EMBL/GenBank/DDBJ whole genome shotgun (WGS) entry which is preliminary data.</text>
</comment>
<dbReference type="EMBL" id="JARKIB010000052">
    <property type="protein sequence ID" value="KAJ7754561.1"/>
    <property type="molecule type" value="Genomic_DNA"/>
</dbReference>
<keyword evidence="4" id="KW-1185">Reference proteome</keyword>
<feature type="compositionally biased region" description="Pro residues" evidence="1">
    <location>
        <begin position="102"/>
        <end position="117"/>
    </location>
</feature>
<feature type="region of interest" description="Disordered" evidence="1">
    <location>
        <begin position="1"/>
        <end position="33"/>
    </location>
</feature>
<accession>A0AAD7J246</accession>
<protein>
    <recommendedName>
        <fullName evidence="2">DUF6699 domain-containing protein</fullName>
    </recommendedName>
</protein>
<dbReference type="Proteomes" id="UP001215598">
    <property type="component" value="Unassembled WGS sequence"/>
</dbReference>
<proteinExistence type="predicted"/>
<feature type="region of interest" description="Disordered" evidence="1">
    <location>
        <begin position="74"/>
        <end position="126"/>
    </location>
</feature>
<name>A0AAD7J246_9AGAR</name>